<evidence type="ECO:0000313" key="3">
    <source>
        <dbReference type="EMBL" id="TDY53860.1"/>
    </source>
</evidence>
<feature type="region of interest" description="Disordered" evidence="1">
    <location>
        <begin position="626"/>
        <end position="664"/>
    </location>
</feature>
<dbReference type="Proteomes" id="UP000295509">
    <property type="component" value="Unassembled WGS sequence"/>
</dbReference>
<feature type="compositionally biased region" description="Low complexity" evidence="1">
    <location>
        <begin position="423"/>
        <end position="444"/>
    </location>
</feature>
<evidence type="ECO:0000256" key="1">
    <source>
        <dbReference type="SAM" id="MobiDB-lite"/>
    </source>
</evidence>
<organism evidence="3 4">
    <name type="scientific">Paraburkholderia rhizosphaerae</name>
    <dbReference type="NCBI Taxonomy" id="480658"/>
    <lineage>
        <taxon>Bacteria</taxon>
        <taxon>Pseudomonadati</taxon>
        <taxon>Pseudomonadota</taxon>
        <taxon>Betaproteobacteria</taxon>
        <taxon>Burkholderiales</taxon>
        <taxon>Burkholderiaceae</taxon>
        <taxon>Paraburkholderia</taxon>
    </lineage>
</organism>
<dbReference type="InterPro" id="IPR020011">
    <property type="entry name" value="FimV_C"/>
</dbReference>
<dbReference type="EMBL" id="SORE01000002">
    <property type="protein sequence ID" value="TDY53860.1"/>
    <property type="molecule type" value="Genomic_DNA"/>
</dbReference>
<keyword evidence="2" id="KW-1133">Transmembrane helix</keyword>
<gene>
    <name evidence="3" type="ORF">BX592_1026</name>
</gene>
<accession>A0A4R8M171</accession>
<feature type="region of interest" description="Disordered" evidence="1">
    <location>
        <begin position="420"/>
        <end position="477"/>
    </location>
</feature>
<feature type="compositionally biased region" description="Basic and acidic residues" evidence="1">
    <location>
        <begin position="641"/>
        <end position="663"/>
    </location>
</feature>
<feature type="region of interest" description="Disordered" evidence="1">
    <location>
        <begin position="491"/>
        <end position="515"/>
    </location>
</feature>
<protein>
    <submittedName>
        <fullName evidence="3">FimV-like protein</fullName>
    </submittedName>
</protein>
<feature type="region of interest" description="Disordered" evidence="1">
    <location>
        <begin position="575"/>
        <end position="606"/>
    </location>
</feature>
<evidence type="ECO:0000256" key="2">
    <source>
        <dbReference type="SAM" id="Phobius"/>
    </source>
</evidence>
<keyword evidence="4" id="KW-1185">Reference proteome</keyword>
<comment type="caution">
    <text evidence="3">The sequence shown here is derived from an EMBL/GenBank/DDBJ whole genome shotgun (WGS) entry which is preliminary data.</text>
</comment>
<dbReference type="InterPro" id="IPR036779">
    <property type="entry name" value="LysM_dom_sf"/>
</dbReference>
<feature type="region of interest" description="Disordered" evidence="1">
    <location>
        <begin position="173"/>
        <end position="192"/>
    </location>
</feature>
<dbReference type="NCBIfam" id="TIGR03504">
    <property type="entry name" value="FimV_Cterm"/>
    <property type="match status" value="1"/>
</dbReference>
<dbReference type="AlphaFoldDB" id="A0A4R8M171"/>
<reference evidence="3 4" key="1">
    <citation type="submission" date="2019-03" db="EMBL/GenBank/DDBJ databases">
        <title>Genomic Encyclopedia of Type Strains, Phase III (KMG-III): the genomes of soil and plant-associated and newly described type strains.</title>
        <authorList>
            <person name="Whitman W."/>
        </authorList>
    </citation>
    <scope>NUCLEOTIDE SEQUENCE [LARGE SCALE GENOMIC DNA]</scope>
    <source>
        <strain evidence="3 4">LMG 29544</strain>
    </source>
</reference>
<keyword evidence="2" id="KW-0812">Transmembrane</keyword>
<feature type="transmembrane region" description="Helical" evidence="2">
    <location>
        <begin position="393"/>
        <end position="413"/>
    </location>
</feature>
<dbReference type="Gene3D" id="3.10.350.10">
    <property type="entry name" value="LysM domain"/>
    <property type="match status" value="1"/>
</dbReference>
<proteinExistence type="predicted"/>
<dbReference type="InterPro" id="IPR038440">
    <property type="entry name" value="FimV_C_sf"/>
</dbReference>
<keyword evidence="2" id="KW-0472">Membrane</keyword>
<dbReference type="Gene3D" id="1.20.58.2200">
    <property type="match status" value="1"/>
</dbReference>
<name>A0A4R8M171_9BURK</name>
<sequence>MIARVQIPHAVAAMFDGTGCRIVVTAAVLLIAAQTCAAQGMPASGATAASAAIVASTPIAASQVTVQAGQSLNDIAIRMTQSHDRAVLARAARAIFDANPSAFMKNDPSRLKVGAVLNVPVLDATGAAVAAATATAASAPGGASSAAAMAGNAASAPSAVSAAPAPASAAGASMATAQEAREQPAASAASSTTTAAAAATTTATTATPSSAASASVAESASTATATATASATTAASSPANAATPASASVPASVSQATGASIPQAAAASSGNVWSGSIQSAPSQPAAGASGALAASAGAPQAASQAHPQVSSLQQLLALKNRVLMELQKHGIGKSAGTPQAASSVAANGQPAAVAGASAGASTTAGTAAPGAHPLVAPMAAQQTAGSTVMSKQGYVGVAALIGAVLAAMVAGLAMRRRKRADVSASSSTSARAAAEEGPSAADVAPPHDAGRNTASADDAMPKSGEHTAAHETQQHDDADAVPSLTERVSPVADHLSPQPHETPDQPAKPAKTTETVQTIAGSTAALGFAAAHEERSEPPTREEPLIPDLHEQLGAHESPGELPAAQTEHVVDEVAPAASVEESHAPIGEPNEPAQAELPPDVTMPAEHEPVLSDHFESEPVIDLASDEPTDADADTAQAHAEPHQPADQQDHALSGHEPDENRATLPQFPRAALDAFGSLDMSLPPRADADAPAVPPATPTVQPVVEPEITASHAVPPHEPEPPRVGEQIEAGTAGPGAIAGMGAAKYGPLALDFDLELPPGPAQPLPTFTPEELARIARNKLELAAEYIELGDVAGARTLINEVIESNDAATRNEARAMLSTLAPLS</sequence>
<feature type="compositionally biased region" description="Basic and acidic residues" evidence="1">
    <location>
        <begin position="459"/>
        <end position="477"/>
    </location>
</feature>
<evidence type="ECO:0000313" key="4">
    <source>
        <dbReference type="Proteomes" id="UP000295509"/>
    </source>
</evidence>